<dbReference type="PANTHER" id="PTHR22923">
    <property type="entry name" value="CEREBELLIN-RELATED"/>
    <property type="match status" value="1"/>
</dbReference>
<evidence type="ECO:0000259" key="5">
    <source>
        <dbReference type="PROSITE" id="PS50871"/>
    </source>
</evidence>
<dbReference type="EMBL" id="JBBPFD010000140">
    <property type="protein sequence ID" value="KAK7880133.1"/>
    <property type="molecule type" value="Genomic_DNA"/>
</dbReference>
<comment type="caution">
    <text evidence="6">The sequence shown here is derived from an EMBL/GenBank/DDBJ whole genome shotgun (WGS) entry which is preliminary data.</text>
</comment>
<dbReference type="SMART" id="SM00110">
    <property type="entry name" value="C1Q"/>
    <property type="match status" value="1"/>
</dbReference>
<proteinExistence type="predicted"/>
<evidence type="ECO:0000313" key="6">
    <source>
        <dbReference type="EMBL" id="KAK7880133.1"/>
    </source>
</evidence>
<reference evidence="7" key="1">
    <citation type="submission" date="2024-04" db="EMBL/GenBank/DDBJ databases">
        <title>Salinicola lusitanus LLJ914,a marine bacterium isolated from the Okinawa Trough.</title>
        <authorList>
            <person name="Li J."/>
        </authorList>
    </citation>
    <scope>NUCLEOTIDE SEQUENCE [LARGE SCALE GENOMIC DNA]</scope>
</reference>
<feature type="domain" description="C1q" evidence="5">
    <location>
        <begin position="81"/>
        <end position="223"/>
    </location>
</feature>
<evidence type="ECO:0000256" key="2">
    <source>
        <dbReference type="ARBA" id="ARBA00022525"/>
    </source>
</evidence>
<dbReference type="Gene3D" id="2.60.120.40">
    <property type="match status" value="1"/>
</dbReference>
<dbReference type="Pfam" id="PF00386">
    <property type="entry name" value="C1q"/>
    <property type="match status" value="1"/>
</dbReference>
<sequence length="399" mass="42419">MGRKLLRLVGSEPGFLRIGVTAAVLREDGTVPEVREAWIMLVMRGAKEGSVALTRTVGSLTAQVKELEKQTSEVEPIKEKLRVGQVAFSASLVVSEAVSLGPFNTLTPLVFKHVVTNIGNAYSPNTGFFTAPVRGAYHFEIYILGHMDSSHESGAVLVKNGEHVITASQRQSIGHGTSANGVTLLLETGDVVFVRQLHNSRINDNYNHHNTFSGHLLFPMVFGVHRSTISRLVEQYQATGSSSDRPRTGRPRVTTAAQDHANRPAQVQLPPGPQPRPLGHTTGQCRPEPSVIASALTIFDHIGYSLDQCLPPNIAKLGSNGALHIVIGLCRGGPKSCSVTKKGSSASEQMAEIGCTENSAAAEGGSGGRMGSNSTESTQTLLLIHEAMKNSCPGPTGVP</sequence>
<comment type="subcellular location">
    <subcellularLocation>
        <location evidence="1">Secreted</location>
    </subcellularLocation>
</comment>
<dbReference type="InterPro" id="IPR008983">
    <property type="entry name" value="Tumour_necrosis_fac-like_dom"/>
</dbReference>
<dbReference type="InterPro" id="IPR050822">
    <property type="entry name" value="Cerebellin_Synaptic_Org"/>
</dbReference>
<name>A0AAW0MPK0_9GOBI</name>
<accession>A0AAW0MPK0</accession>
<gene>
    <name evidence="6" type="ORF">WMY93_033200</name>
</gene>
<dbReference type="PRINTS" id="PR00007">
    <property type="entry name" value="COMPLEMNTC1Q"/>
</dbReference>
<evidence type="ECO:0000256" key="4">
    <source>
        <dbReference type="SAM" id="MobiDB-lite"/>
    </source>
</evidence>
<keyword evidence="3" id="KW-0732">Signal</keyword>
<dbReference type="GO" id="GO:0005576">
    <property type="term" value="C:extracellular region"/>
    <property type="evidence" value="ECO:0007669"/>
    <property type="project" value="UniProtKB-SubCell"/>
</dbReference>
<dbReference type="PROSITE" id="PS50871">
    <property type="entry name" value="C1Q"/>
    <property type="match status" value="1"/>
</dbReference>
<evidence type="ECO:0000256" key="1">
    <source>
        <dbReference type="ARBA" id="ARBA00004613"/>
    </source>
</evidence>
<evidence type="ECO:0000256" key="3">
    <source>
        <dbReference type="ARBA" id="ARBA00022729"/>
    </source>
</evidence>
<dbReference type="InterPro" id="IPR001073">
    <property type="entry name" value="C1q_dom"/>
</dbReference>
<keyword evidence="2" id="KW-0964">Secreted</keyword>
<keyword evidence="7" id="KW-1185">Reference proteome</keyword>
<evidence type="ECO:0000313" key="7">
    <source>
        <dbReference type="Proteomes" id="UP001460270"/>
    </source>
</evidence>
<dbReference type="PANTHER" id="PTHR22923:SF102">
    <property type="entry name" value="CEREBELLIN 13-RELATED"/>
    <property type="match status" value="1"/>
</dbReference>
<protein>
    <recommendedName>
        <fullName evidence="5">C1q domain-containing protein</fullName>
    </recommendedName>
</protein>
<organism evidence="6 7">
    <name type="scientific">Mugilogobius chulae</name>
    <name type="common">yellowstripe goby</name>
    <dbReference type="NCBI Taxonomy" id="88201"/>
    <lineage>
        <taxon>Eukaryota</taxon>
        <taxon>Metazoa</taxon>
        <taxon>Chordata</taxon>
        <taxon>Craniata</taxon>
        <taxon>Vertebrata</taxon>
        <taxon>Euteleostomi</taxon>
        <taxon>Actinopterygii</taxon>
        <taxon>Neopterygii</taxon>
        <taxon>Teleostei</taxon>
        <taxon>Neoteleostei</taxon>
        <taxon>Acanthomorphata</taxon>
        <taxon>Gobiaria</taxon>
        <taxon>Gobiiformes</taxon>
        <taxon>Gobioidei</taxon>
        <taxon>Gobiidae</taxon>
        <taxon>Gobionellinae</taxon>
        <taxon>Mugilogobius</taxon>
    </lineage>
</organism>
<dbReference type="AlphaFoldDB" id="A0AAW0MPK0"/>
<dbReference type="Proteomes" id="UP001460270">
    <property type="component" value="Unassembled WGS sequence"/>
</dbReference>
<feature type="region of interest" description="Disordered" evidence="4">
    <location>
        <begin position="236"/>
        <end position="286"/>
    </location>
</feature>
<dbReference type="SUPFAM" id="SSF49842">
    <property type="entry name" value="TNF-like"/>
    <property type="match status" value="1"/>
</dbReference>